<organism evidence="1 2">
    <name type="scientific">Natrinema pallidum DSM 3751</name>
    <dbReference type="NCBI Taxonomy" id="1227495"/>
    <lineage>
        <taxon>Archaea</taxon>
        <taxon>Methanobacteriati</taxon>
        <taxon>Methanobacteriota</taxon>
        <taxon>Stenosarchaea group</taxon>
        <taxon>Halobacteria</taxon>
        <taxon>Halobacteriales</taxon>
        <taxon>Natrialbaceae</taxon>
        <taxon>Natrinema</taxon>
    </lineage>
</organism>
<evidence type="ECO:0000313" key="2">
    <source>
        <dbReference type="Proteomes" id="UP000011618"/>
    </source>
</evidence>
<proteinExistence type="predicted"/>
<dbReference type="EMBL" id="AOII01000080">
    <property type="protein sequence ID" value="ELY75363.1"/>
    <property type="molecule type" value="Genomic_DNA"/>
</dbReference>
<sequence>TTSYGEHEWTVEFPVMIDCTYKNGRYDEHGVARHGYAVDAPFIDEPRQARSHYSKRFGIEASYRLSESTIISTTTQDPTRRLLFVVLSLLIQNVWRFLHWEYVATPRRGGRRLWWWPFEEFIDMVTRAAWTALAVRRSVPANRPPDDRFHRELVIEYALPISGNAVAVGGDCRRRDGFPSLVVGMDLQNTNPALVRR</sequence>
<feature type="non-terminal residue" evidence="1">
    <location>
        <position position="1"/>
    </location>
</feature>
<dbReference type="eggNOG" id="arCOG06160">
    <property type="taxonomic scope" value="Archaea"/>
</dbReference>
<protein>
    <submittedName>
        <fullName evidence="1">Transposase ISH51</fullName>
    </submittedName>
</protein>
<evidence type="ECO:0000313" key="1">
    <source>
        <dbReference type="EMBL" id="ELY75363.1"/>
    </source>
</evidence>
<dbReference type="AlphaFoldDB" id="L9YR13"/>
<accession>L9YR13</accession>
<dbReference type="PANTHER" id="PTHR33252:SF2">
    <property type="entry name" value="TRANSPOSASE IS4-LIKE DOMAIN-CONTAINING PROTEIN"/>
    <property type="match status" value="1"/>
</dbReference>
<gene>
    <name evidence="1" type="ORF">C487_13373</name>
</gene>
<dbReference type="PANTHER" id="PTHR33252">
    <property type="entry name" value="THIRD ORF IN TRANSPOSON ISC1160"/>
    <property type="match status" value="1"/>
</dbReference>
<dbReference type="PATRIC" id="fig|1227495.3.peg.2672"/>
<comment type="caution">
    <text evidence="1">The sequence shown here is derived from an EMBL/GenBank/DDBJ whole genome shotgun (WGS) entry which is preliminary data.</text>
</comment>
<reference evidence="1 2" key="1">
    <citation type="journal article" date="2014" name="PLoS Genet.">
        <title>Phylogenetically driven sequencing of extremely halophilic archaea reveals strategies for static and dynamic osmo-response.</title>
        <authorList>
            <person name="Becker E.A."/>
            <person name="Seitzer P.M."/>
            <person name="Tritt A."/>
            <person name="Larsen D."/>
            <person name="Krusor M."/>
            <person name="Yao A.I."/>
            <person name="Wu D."/>
            <person name="Madern D."/>
            <person name="Eisen J.A."/>
            <person name="Darling A.E."/>
            <person name="Facciotti M.T."/>
        </authorList>
    </citation>
    <scope>NUCLEOTIDE SEQUENCE [LARGE SCALE GENOMIC DNA]</scope>
    <source>
        <strain evidence="1 2">DSM 3751</strain>
    </source>
</reference>
<name>L9YR13_9EURY</name>
<dbReference type="Proteomes" id="UP000011618">
    <property type="component" value="Unassembled WGS sequence"/>
</dbReference>